<dbReference type="EMBL" id="NOZP01000023">
    <property type="protein sequence ID" value="OYD17058.1"/>
    <property type="molecule type" value="Genomic_DNA"/>
</dbReference>
<reference evidence="1 2" key="1">
    <citation type="submission" date="2017-07" db="EMBL/GenBank/DDBJ databases">
        <title>Recovery of genomes from metagenomes via a dereplication, aggregation, and scoring strategy.</title>
        <authorList>
            <person name="Sieber C.M."/>
            <person name="Probst A.J."/>
            <person name="Sharrar A."/>
            <person name="Thomas B.C."/>
            <person name="Hess M."/>
            <person name="Tringe S.G."/>
            <person name="Banfield J.F."/>
        </authorList>
    </citation>
    <scope>NUCLEOTIDE SEQUENCE [LARGE SCALE GENOMIC DNA]</scope>
    <source>
        <strain evidence="1">JGI_Cruoil_03_51_56</strain>
    </source>
</reference>
<protein>
    <recommendedName>
        <fullName evidence="3">Bacterial spore germination immunoglobulin-like domain-containing protein</fullName>
    </recommendedName>
</protein>
<comment type="caution">
    <text evidence="1">The sequence shown here is derived from an EMBL/GenBank/DDBJ whole genome shotgun (WGS) entry which is preliminary data.</text>
</comment>
<accession>A0A235BXH6</accession>
<dbReference type="AlphaFoldDB" id="A0A235BXH6"/>
<dbReference type="Proteomes" id="UP000215559">
    <property type="component" value="Unassembled WGS sequence"/>
</dbReference>
<evidence type="ECO:0000313" key="2">
    <source>
        <dbReference type="Proteomes" id="UP000215559"/>
    </source>
</evidence>
<gene>
    <name evidence="1" type="ORF">CH330_00975</name>
</gene>
<evidence type="ECO:0000313" key="1">
    <source>
        <dbReference type="EMBL" id="OYD17058.1"/>
    </source>
</evidence>
<organism evidence="1 2">
    <name type="scientific">candidate division WOR-3 bacterium JGI_Cruoil_03_51_56</name>
    <dbReference type="NCBI Taxonomy" id="1973747"/>
    <lineage>
        <taxon>Bacteria</taxon>
        <taxon>Bacteria division WOR-3</taxon>
    </lineage>
</organism>
<proteinExistence type="predicted"/>
<sequence length="160" mass="17653">MIRMKGIFRLSVLVLCLVLSTVINCGEKPSKKDASGQNQMPAPGTVVIRPGLWIVDPPNQTPVPLRAHIAGTISNRTVQEIWVVVHSIGGKGYWVQPKAVLRQDGIWMCQLYIGLPDTPSGVKFEVRAFAKPKKTLQSGEELNDWPDAELSSNSLILIRQ</sequence>
<name>A0A235BXH6_UNCW3</name>
<evidence type="ECO:0008006" key="3">
    <source>
        <dbReference type="Google" id="ProtNLM"/>
    </source>
</evidence>